<accession>A0A6M8J219</accession>
<feature type="active site" description="Proton donor" evidence="6">
    <location>
        <position position="112"/>
    </location>
</feature>
<dbReference type="GO" id="GO:0005737">
    <property type="term" value="C:cytoplasm"/>
    <property type="evidence" value="ECO:0007669"/>
    <property type="project" value="TreeGrafter"/>
</dbReference>
<dbReference type="SUPFAM" id="SSF53328">
    <property type="entry name" value="Formyltransferase"/>
    <property type="match status" value="1"/>
</dbReference>
<evidence type="ECO:0000313" key="8">
    <source>
        <dbReference type="EMBL" id="QKF07151.1"/>
    </source>
</evidence>
<feature type="binding site" evidence="6">
    <location>
        <begin position="16"/>
        <end position="18"/>
    </location>
    <ligand>
        <name>N(1)-(5-phospho-beta-D-ribosyl)glycinamide</name>
        <dbReference type="ChEBI" id="CHEBI:143788"/>
    </ligand>
</feature>
<comment type="function">
    <text evidence="6">Catalyzes the transfer of a formyl group from 10-formyltetrahydrofolate to 5-phospho-ribosyl-glycinamide (GAR), producing 5-phospho-ribosyl-N-formylglycinamide (FGAR) and tetrahydrofolate.</text>
</comment>
<dbReference type="InterPro" id="IPR001555">
    <property type="entry name" value="GART_AS"/>
</dbReference>
<dbReference type="PROSITE" id="PS00373">
    <property type="entry name" value="GART"/>
    <property type="match status" value="1"/>
</dbReference>
<gene>
    <name evidence="6" type="primary">purN</name>
    <name evidence="8" type="ORF">HLV38_02695</name>
</gene>
<sequence>MTDDRLRIGVLLSGGGTNLQAILDEAARDLPVEVVKVVSSRPDAYGIERARAAGIPVVWLNCEAYADPAAADRFIVGELAAAGAQYVVMAGYMRKVTPVILDAYPNRVINLHPALLPAFPGAHAIRDAFEAGVKVTGVTVHFANEQYDRGPIIAQRAVAVREDDTLETLEARIHDTEHLLYPEVLGLIADGRVSVDNRGKVRIDG</sequence>
<comment type="catalytic activity">
    <reaction evidence="5 6">
        <text>N(1)-(5-phospho-beta-D-ribosyl)glycinamide + (6R)-10-formyltetrahydrofolate = N(2)-formyl-N(1)-(5-phospho-beta-D-ribosyl)glycinamide + (6S)-5,6,7,8-tetrahydrofolate + H(+)</text>
        <dbReference type="Rhea" id="RHEA:15053"/>
        <dbReference type="ChEBI" id="CHEBI:15378"/>
        <dbReference type="ChEBI" id="CHEBI:57453"/>
        <dbReference type="ChEBI" id="CHEBI:143788"/>
        <dbReference type="ChEBI" id="CHEBI:147286"/>
        <dbReference type="ChEBI" id="CHEBI:195366"/>
        <dbReference type="EC" id="2.1.2.2"/>
    </reaction>
</comment>
<evidence type="ECO:0000256" key="3">
    <source>
        <dbReference type="ARBA" id="ARBA00022755"/>
    </source>
</evidence>
<feature type="site" description="Raises pKa of active site His" evidence="6">
    <location>
        <position position="148"/>
    </location>
</feature>
<organism evidence="8 9">
    <name type="scientific">Berryella wangjianweii</name>
    <dbReference type="NCBI Taxonomy" id="2734634"/>
    <lineage>
        <taxon>Bacteria</taxon>
        <taxon>Bacillati</taxon>
        <taxon>Actinomycetota</taxon>
        <taxon>Coriobacteriia</taxon>
        <taxon>Eggerthellales</taxon>
        <taxon>Eggerthellaceae</taxon>
        <taxon>Berryella</taxon>
    </lineage>
</organism>
<dbReference type="PANTHER" id="PTHR43369:SF2">
    <property type="entry name" value="PHOSPHORIBOSYLGLYCINAMIDE FORMYLTRANSFERASE"/>
    <property type="match status" value="1"/>
</dbReference>
<feature type="domain" description="Formyl transferase N-terminal" evidence="7">
    <location>
        <begin position="7"/>
        <end position="185"/>
    </location>
</feature>
<dbReference type="NCBIfam" id="TIGR00639">
    <property type="entry name" value="PurN"/>
    <property type="match status" value="1"/>
</dbReference>
<dbReference type="GO" id="GO:0004644">
    <property type="term" value="F:phosphoribosylglycinamide formyltransferase activity"/>
    <property type="evidence" value="ECO:0007669"/>
    <property type="project" value="UniProtKB-UniRule"/>
</dbReference>
<dbReference type="InterPro" id="IPR036477">
    <property type="entry name" value="Formyl_transf_N_sf"/>
</dbReference>
<protein>
    <recommendedName>
        <fullName evidence="6">Phosphoribosylglycinamide formyltransferase</fullName>
        <ecNumber evidence="6">2.1.2.2</ecNumber>
    </recommendedName>
    <alternativeName>
        <fullName evidence="6">5'-phosphoribosylglycinamide transformylase</fullName>
    </alternativeName>
    <alternativeName>
        <fullName evidence="6">GAR transformylase</fullName>
        <shortName evidence="6">GART</shortName>
    </alternativeName>
</protein>
<dbReference type="RefSeq" id="WP_173164083.1">
    <property type="nucleotide sequence ID" value="NZ_CP053716.1"/>
</dbReference>
<dbReference type="Gene3D" id="3.40.50.170">
    <property type="entry name" value="Formyl transferase, N-terminal domain"/>
    <property type="match status" value="1"/>
</dbReference>
<evidence type="ECO:0000313" key="9">
    <source>
        <dbReference type="Proteomes" id="UP000503297"/>
    </source>
</evidence>
<name>A0A6M8J219_9ACTN</name>
<dbReference type="EMBL" id="CP053716">
    <property type="protein sequence ID" value="QKF07151.1"/>
    <property type="molecule type" value="Genomic_DNA"/>
</dbReference>
<dbReference type="KEGG" id="bwa:HLV38_02695"/>
<dbReference type="InterPro" id="IPR002376">
    <property type="entry name" value="Formyl_transf_N"/>
</dbReference>
<dbReference type="HAMAP" id="MF_01930">
    <property type="entry name" value="PurN"/>
    <property type="match status" value="1"/>
</dbReference>
<dbReference type="EC" id="2.1.2.2" evidence="6"/>
<evidence type="ECO:0000256" key="1">
    <source>
        <dbReference type="ARBA" id="ARBA00005054"/>
    </source>
</evidence>
<evidence type="ECO:0000256" key="4">
    <source>
        <dbReference type="ARBA" id="ARBA00038440"/>
    </source>
</evidence>
<evidence type="ECO:0000256" key="2">
    <source>
        <dbReference type="ARBA" id="ARBA00022679"/>
    </source>
</evidence>
<dbReference type="InterPro" id="IPR004607">
    <property type="entry name" value="GART"/>
</dbReference>
<dbReference type="CDD" id="cd08645">
    <property type="entry name" value="FMT_core_GART"/>
    <property type="match status" value="1"/>
</dbReference>
<keyword evidence="3 6" id="KW-0658">Purine biosynthesis</keyword>
<dbReference type="AlphaFoldDB" id="A0A6M8J219"/>
<dbReference type="Proteomes" id="UP000503297">
    <property type="component" value="Chromosome"/>
</dbReference>
<evidence type="ECO:0000256" key="6">
    <source>
        <dbReference type="HAMAP-Rule" id="MF_01930"/>
    </source>
</evidence>
<dbReference type="Pfam" id="PF00551">
    <property type="entry name" value="Formyl_trans_N"/>
    <property type="match status" value="1"/>
</dbReference>
<comment type="pathway">
    <text evidence="1 6">Purine metabolism; IMP biosynthesis via de novo pathway; N(2)-formyl-N(1)-(5-phospho-D-ribosyl)glycinamide from N(1)-(5-phospho-D-ribosyl)glycinamide (10-formyl THF route): step 1/1.</text>
</comment>
<comment type="similarity">
    <text evidence="4 6">Belongs to the GART family.</text>
</comment>
<proteinExistence type="inferred from homology"/>
<feature type="binding site" evidence="6">
    <location>
        <position position="110"/>
    </location>
    <ligand>
        <name>(6R)-10-formyltetrahydrofolate</name>
        <dbReference type="ChEBI" id="CHEBI:195366"/>
    </ligand>
</feature>
<evidence type="ECO:0000259" key="7">
    <source>
        <dbReference type="Pfam" id="PF00551"/>
    </source>
</evidence>
<keyword evidence="2 6" id="KW-0808">Transferase</keyword>
<dbReference type="GO" id="GO:0006189">
    <property type="term" value="P:'de novo' IMP biosynthetic process"/>
    <property type="evidence" value="ECO:0007669"/>
    <property type="project" value="UniProtKB-UniRule"/>
</dbReference>
<evidence type="ECO:0000256" key="5">
    <source>
        <dbReference type="ARBA" id="ARBA00047664"/>
    </source>
</evidence>
<comment type="caution">
    <text evidence="6">Lacks conserved residue(s) required for the propagation of feature annotation.</text>
</comment>
<reference evidence="9" key="1">
    <citation type="submission" date="2020-05" db="EMBL/GenBank/DDBJ databases">
        <title>Novel species in genus Nocardioides.</title>
        <authorList>
            <person name="Zhang G."/>
        </authorList>
    </citation>
    <scope>NUCLEOTIDE SEQUENCE [LARGE SCALE GENOMIC DNA]</scope>
    <source>
        <strain evidence="9">zg-1050</strain>
    </source>
</reference>
<keyword evidence="9" id="KW-1185">Reference proteome</keyword>
<dbReference type="PANTHER" id="PTHR43369">
    <property type="entry name" value="PHOSPHORIBOSYLGLYCINAMIDE FORMYLTRANSFERASE"/>
    <property type="match status" value="1"/>
</dbReference>
<dbReference type="UniPathway" id="UPA00074">
    <property type="reaction ID" value="UER00126"/>
</dbReference>